<evidence type="ECO:0000313" key="1">
    <source>
        <dbReference type="EMBL" id="UUI05212.1"/>
    </source>
</evidence>
<dbReference type="RefSeq" id="WP_256710099.1">
    <property type="nucleotide sequence ID" value="NZ_CP101914.1"/>
</dbReference>
<gene>
    <name evidence="1" type="ORF">NP439_11455</name>
</gene>
<organism evidence="1 2">
    <name type="scientific">Oceanobacillus jeddahense</name>
    <dbReference type="NCBI Taxonomy" id="1462527"/>
    <lineage>
        <taxon>Bacteria</taxon>
        <taxon>Bacillati</taxon>
        <taxon>Bacillota</taxon>
        <taxon>Bacilli</taxon>
        <taxon>Bacillales</taxon>
        <taxon>Bacillaceae</taxon>
        <taxon>Oceanobacillus</taxon>
    </lineage>
</organism>
<dbReference type="Proteomes" id="UP001059773">
    <property type="component" value="Chromosome"/>
</dbReference>
<dbReference type="EMBL" id="CP101914">
    <property type="protein sequence ID" value="UUI05212.1"/>
    <property type="molecule type" value="Genomic_DNA"/>
</dbReference>
<proteinExistence type="predicted"/>
<evidence type="ECO:0000313" key="2">
    <source>
        <dbReference type="Proteomes" id="UP001059773"/>
    </source>
</evidence>
<reference evidence="1" key="1">
    <citation type="submission" date="2022-07" db="EMBL/GenBank/DDBJ databases">
        <title>FELIX.</title>
        <authorList>
            <person name="Wan K.H."/>
            <person name="Park S."/>
            <person name="Lawrence Q."/>
            <person name="Eichenberger J.P."/>
            <person name="Booth B.W."/>
            <person name="Piaggio A.J."/>
            <person name="Chandler J.C."/>
            <person name="Franklin A.B."/>
            <person name="Celniker S.E."/>
        </authorList>
    </citation>
    <scope>NUCLEOTIDE SEQUENCE</scope>
    <source>
        <strain evidence="1">QA-1986 374</strain>
    </source>
</reference>
<accession>A0ABY5K244</accession>
<protein>
    <submittedName>
        <fullName evidence="1">Uncharacterized protein</fullName>
    </submittedName>
</protein>
<name>A0ABY5K244_9BACI</name>
<sequence>MMLRRWEAIHEKLPDAIPYDAEAIENRDWQEIHNVYGDIDDDKYNDLFKYITERYPSENNTVKEVENELYHTDN</sequence>
<keyword evidence="2" id="KW-1185">Reference proteome</keyword>